<proteinExistence type="predicted"/>
<gene>
    <name evidence="1" type="ORF">RhiirC2_714432</name>
</gene>
<accession>A0A2N1MZF5</accession>
<reference evidence="1 2" key="2">
    <citation type="submission" date="2017-10" db="EMBL/GenBank/DDBJ databases">
        <title>Extensive intraspecific genome diversity in a model arbuscular mycorrhizal fungus.</title>
        <authorList>
            <person name="Chen E.C.H."/>
            <person name="Morin E."/>
            <person name="Baudet D."/>
            <person name="Noel J."/>
            <person name="Ndikumana S."/>
            <person name="Charron P."/>
            <person name="St-Onge C."/>
            <person name="Giorgi J."/>
            <person name="Grigoriev I.V."/>
            <person name="Roux C."/>
            <person name="Martin F.M."/>
            <person name="Corradi N."/>
        </authorList>
    </citation>
    <scope>NUCLEOTIDE SEQUENCE [LARGE SCALE GENOMIC DNA]</scope>
    <source>
        <strain evidence="1 2">C2</strain>
    </source>
</reference>
<dbReference type="EMBL" id="LLXL01001014">
    <property type="protein sequence ID" value="PKK67017.1"/>
    <property type="molecule type" value="Genomic_DNA"/>
</dbReference>
<evidence type="ECO:0000313" key="2">
    <source>
        <dbReference type="Proteomes" id="UP000233469"/>
    </source>
</evidence>
<organism evidence="1 2">
    <name type="scientific">Rhizophagus irregularis</name>
    <dbReference type="NCBI Taxonomy" id="588596"/>
    <lineage>
        <taxon>Eukaryota</taxon>
        <taxon>Fungi</taxon>
        <taxon>Fungi incertae sedis</taxon>
        <taxon>Mucoromycota</taxon>
        <taxon>Glomeromycotina</taxon>
        <taxon>Glomeromycetes</taxon>
        <taxon>Glomerales</taxon>
        <taxon>Glomeraceae</taxon>
        <taxon>Rhizophagus</taxon>
    </lineage>
</organism>
<sequence>MGKKMIVCKSWVEDRKDRNFFKNLILIYFSIEQVECHYSYNNRIYVVDSLEDSATKDFDSWDDRPVNNWMVEKGVDERGNKGIWFCRIFAITNEMFLPEVQDQLQELSNQLVE</sequence>
<dbReference type="Proteomes" id="UP000233469">
    <property type="component" value="Unassembled WGS sequence"/>
</dbReference>
<protein>
    <submittedName>
        <fullName evidence="1">Uncharacterized protein</fullName>
    </submittedName>
</protein>
<evidence type="ECO:0000313" key="1">
    <source>
        <dbReference type="EMBL" id="PKK67017.1"/>
    </source>
</evidence>
<dbReference type="AlphaFoldDB" id="A0A2N1MZF5"/>
<comment type="caution">
    <text evidence="1">The sequence shown here is derived from an EMBL/GenBank/DDBJ whole genome shotgun (WGS) entry which is preliminary data.</text>
</comment>
<name>A0A2N1MZF5_9GLOM</name>
<reference evidence="1 2" key="1">
    <citation type="submission" date="2016-04" db="EMBL/GenBank/DDBJ databases">
        <title>Genome analyses suggest a sexual origin of heterokaryosis in a supposedly ancient asexual fungus.</title>
        <authorList>
            <person name="Ropars J."/>
            <person name="Sedzielewska K."/>
            <person name="Noel J."/>
            <person name="Charron P."/>
            <person name="Farinelli L."/>
            <person name="Marton T."/>
            <person name="Kruger M."/>
            <person name="Pelin A."/>
            <person name="Brachmann A."/>
            <person name="Corradi N."/>
        </authorList>
    </citation>
    <scope>NUCLEOTIDE SEQUENCE [LARGE SCALE GENOMIC DNA]</scope>
    <source>
        <strain evidence="1 2">C2</strain>
    </source>
</reference>